<comment type="caution">
    <text evidence="1">The sequence shown here is derived from an EMBL/GenBank/DDBJ whole genome shotgun (WGS) entry which is preliminary data.</text>
</comment>
<protein>
    <submittedName>
        <fullName evidence="1">Uncharacterized protein</fullName>
    </submittedName>
</protein>
<sequence length="37" mass="4427">MPLGNTCFRLRHNIHWCIFARNNIIIFTSLQIRKDAL</sequence>
<proteinExistence type="predicted"/>
<reference evidence="1 2" key="1">
    <citation type="submission" date="2014-10" db="EMBL/GenBank/DDBJ databases">
        <title>Draft genome of anammox bacterium scalindua brodae, obtained using differential coverage binning of sequence data from two enrichment reactors.</title>
        <authorList>
            <person name="Speth D.R."/>
            <person name="Russ L."/>
            <person name="Kartal B."/>
            <person name="Op den Camp H.J."/>
            <person name="Dutilh B.E."/>
            <person name="Jetten M.S."/>
        </authorList>
    </citation>
    <scope>NUCLEOTIDE SEQUENCE [LARGE SCALE GENOMIC DNA]</scope>
    <source>
        <strain evidence="1">RU1</strain>
    </source>
</reference>
<evidence type="ECO:0000313" key="2">
    <source>
        <dbReference type="Proteomes" id="UP000030652"/>
    </source>
</evidence>
<accession>A0A0B0EEC8</accession>
<evidence type="ECO:0000313" key="1">
    <source>
        <dbReference type="EMBL" id="KHE90964.1"/>
    </source>
</evidence>
<organism evidence="1 2">
    <name type="scientific">Candidatus Scalindua brodae</name>
    <dbReference type="NCBI Taxonomy" id="237368"/>
    <lineage>
        <taxon>Bacteria</taxon>
        <taxon>Pseudomonadati</taxon>
        <taxon>Planctomycetota</taxon>
        <taxon>Candidatus Brocadiia</taxon>
        <taxon>Candidatus Brocadiales</taxon>
        <taxon>Candidatus Scalinduaceae</taxon>
        <taxon>Candidatus Scalindua</taxon>
    </lineage>
</organism>
<dbReference type="AlphaFoldDB" id="A0A0B0EEC8"/>
<gene>
    <name evidence="1" type="ORF">SCABRO_03265</name>
</gene>
<dbReference type="Proteomes" id="UP000030652">
    <property type="component" value="Unassembled WGS sequence"/>
</dbReference>
<dbReference type="EMBL" id="JRYO01000225">
    <property type="protein sequence ID" value="KHE90964.1"/>
    <property type="molecule type" value="Genomic_DNA"/>
</dbReference>
<name>A0A0B0EEC8_9BACT</name>